<sequence length="292" mass="33443">MFHTGNSYSIFLILPLTSFQATPRLPRGRTKTCIIARISPARSNLEKTLSTLDYALRAKSLRNKHELKEYVGEIGRLRADLLAAREKNGIYFSEETLTQMNLEENPPAQPLRRRLQATRGQPAETEAKLRQREQDPQRMTSAYEGKVSVRQAHQATEEPNDVAVSLRKIATENLQHLSGLFEARSEPSELMMKQTAKARLFSETSAWSPKTKNSSSSLEEDNSQSPRRDYPIPFNVRRTDQKSSATRQIIHQFDKMQSLFRQARPKRRKKRISLLKGESRDCRSSLNSEVTV</sequence>
<name>A0A409Y4C8_9AGAR</name>
<reference evidence="6 7" key="1">
    <citation type="journal article" date="2018" name="Evol. Lett.">
        <title>Horizontal gene cluster transfer increased hallucinogenic mushroom diversity.</title>
        <authorList>
            <person name="Reynolds H.T."/>
            <person name="Vijayakumar V."/>
            <person name="Gluck-Thaler E."/>
            <person name="Korotkin H.B."/>
            <person name="Matheny P.B."/>
            <person name="Slot J.C."/>
        </authorList>
    </citation>
    <scope>NUCLEOTIDE SEQUENCE [LARGE SCALE GENOMIC DNA]</scope>
    <source>
        <strain evidence="6 7">SRW20</strain>
    </source>
</reference>
<comment type="subcellular location">
    <subcellularLocation>
        <location evidence="1">Cytoplasm</location>
        <location evidence="1">Cytoskeleton</location>
    </subcellularLocation>
</comment>
<gene>
    <name evidence="6" type="ORF">CVT26_012830</name>
</gene>
<dbReference type="InterPro" id="IPR027417">
    <property type="entry name" value="P-loop_NTPase"/>
</dbReference>
<dbReference type="GO" id="GO:0005634">
    <property type="term" value="C:nucleus"/>
    <property type="evidence" value="ECO:0007669"/>
    <property type="project" value="TreeGrafter"/>
</dbReference>
<evidence type="ECO:0000256" key="2">
    <source>
        <dbReference type="ARBA" id="ARBA00022490"/>
    </source>
</evidence>
<organism evidence="6 7">
    <name type="scientific">Gymnopilus dilepis</name>
    <dbReference type="NCBI Taxonomy" id="231916"/>
    <lineage>
        <taxon>Eukaryota</taxon>
        <taxon>Fungi</taxon>
        <taxon>Dikarya</taxon>
        <taxon>Basidiomycota</taxon>
        <taxon>Agaricomycotina</taxon>
        <taxon>Agaricomycetes</taxon>
        <taxon>Agaricomycetidae</taxon>
        <taxon>Agaricales</taxon>
        <taxon>Agaricineae</taxon>
        <taxon>Hymenogastraceae</taxon>
        <taxon>Gymnopilus</taxon>
    </lineage>
</organism>
<keyword evidence="7" id="KW-1185">Reference proteome</keyword>
<dbReference type="PANTHER" id="PTHR47970">
    <property type="entry name" value="KINESIN-LIKE PROTEIN KIF11"/>
    <property type="match status" value="1"/>
</dbReference>
<dbReference type="OrthoDB" id="1721966at2759"/>
<dbReference type="PANTHER" id="PTHR47970:SF12">
    <property type="entry name" value="KINESIN FAMILY MEMBER 11"/>
    <property type="match status" value="1"/>
</dbReference>
<feature type="region of interest" description="Disordered" evidence="5">
    <location>
        <begin position="203"/>
        <end position="247"/>
    </location>
</feature>
<evidence type="ECO:0000313" key="7">
    <source>
        <dbReference type="Proteomes" id="UP000284706"/>
    </source>
</evidence>
<dbReference type="STRING" id="231916.A0A409Y4C8"/>
<dbReference type="GO" id="GO:0072686">
    <property type="term" value="C:mitotic spindle"/>
    <property type="evidence" value="ECO:0007669"/>
    <property type="project" value="TreeGrafter"/>
</dbReference>
<dbReference type="SUPFAM" id="SSF52540">
    <property type="entry name" value="P-loop containing nucleoside triphosphate hydrolases"/>
    <property type="match status" value="1"/>
</dbReference>
<keyword evidence="4" id="KW-0206">Cytoskeleton</keyword>
<keyword evidence="2" id="KW-0963">Cytoplasm</keyword>
<evidence type="ECO:0000256" key="1">
    <source>
        <dbReference type="ARBA" id="ARBA00004245"/>
    </source>
</evidence>
<dbReference type="InterPro" id="IPR047149">
    <property type="entry name" value="KIF11-like"/>
</dbReference>
<keyword evidence="3" id="KW-0505">Motor protein</keyword>
<evidence type="ECO:0000256" key="4">
    <source>
        <dbReference type="ARBA" id="ARBA00023212"/>
    </source>
</evidence>
<dbReference type="GO" id="GO:0000073">
    <property type="term" value="P:initial mitotic spindle pole body separation"/>
    <property type="evidence" value="ECO:0007669"/>
    <property type="project" value="TreeGrafter"/>
</dbReference>
<dbReference type="GO" id="GO:0005876">
    <property type="term" value="C:spindle microtubule"/>
    <property type="evidence" value="ECO:0007669"/>
    <property type="project" value="TreeGrafter"/>
</dbReference>
<dbReference type="EMBL" id="NHYE01001191">
    <property type="protein sequence ID" value="PPQ97801.1"/>
    <property type="molecule type" value="Genomic_DNA"/>
</dbReference>
<evidence type="ECO:0000313" key="6">
    <source>
        <dbReference type="EMBL" id="PPQ97801.1"/>
    </source>
</evidence>
<dbReference type="Proteomes" id="UP000284706">
    <property type="component" value="Unassembled WGS sequence"/>
</dbReference>
<dbReference type="Gene3D" id="3.40.850.10">
    <property type="entry name" value="Kinesin motor domain"/>
    <property type="match status" value="1"/>
</dbReference>
<feature type="compositionally biased region" description="Polar residues" evidence="5">
    <location>
        <begin position="203"/>
        <end position="212"/>
    </location>
</feature>
<comment type="caution">
    <text evidence="6">The sequence shown here is derived from an EMBL/GenBank/DDBJ whole genome shotgun (WGS) entry which is preliminary data.</text>
</comment>
<proteinExistence type="predicted"/>
<dbReference type="GO" id="GO:0008574">
    <property type="term" value="F:plus-end-directed microtubule motor activity"/>
    <property type="evidence" value="ECO:0007669"/>
    <property type="project" value="TreeGrafter"/>
</dbReference>
<evidence type="ECO:0008006" key="8">
    <source>
        <dbReference type="Google" id="ProtNLM"/>
    </source>
</evidence>
<dbReference type="InterPro" id="IPR036961">
    <property type="entry name" value="Kinesin_motor_dom_sf"/>
</dbReference>
<dbReference type="InParanoid" id="A0A409Y4C8"/>
<dbReference type="AlphaFoldDB" id="A0A409Y4C8"/>
<accession>A0A409Y4C8</accession>
<evidence type="ECO:0000256" key="3">
    <source>
        <dbReference type="ARBA" id="ARBA00023175"/>
    </source>
</evidence>
<evidence type="ECO:0000256" key="5">
    <source>
        <dbReference type="SAM" id="MobiDB-lite"/>
    </source>
</evidence>
<feature type="region of interest" description="Disordered" evidence="5">
    <location>
        <begin position="115"/>
        <end position="140"/>
    </location>
</feature>
<feature type="compositionally biased region" description="Basic and acidic residues" evidence="5">
    <location>
        <begin position="125"/>
        <end position="136"/>
    </location>
</feature>
<protein>
    <recommendedName>
        <fullName evidence="8">Kinesin motor domain-containing protein</fullName>
    </recommendedName>
</protein>